<dbReference type="PROSITE" id="PS51318">
    <property type="entry name" value="TAT"/>
    <property type="match status" value="1"/>
</dbReference>
<accession>A0A372M355</accession>
<feature type="non-terminal residue" evidence="1">
    <location>
        <position position="32"/>
    </location>
</feature>
<organism evidence="1 2">
    <name type="scientific">Streptomyces triticagri</name>
    <dbReference type="NCBI Taxonomy" id="2293568"/>
    <lineage>
        <taxon>Bacteria</taxon>
        <taxon>Bacillati</taxon>
        <taxon>Actinomycetota</taxon>
        <taxon>Actinomycetes</taxon>
        <taxon>Kitasatosporales</taxon>
        <taxon>Streptomycetaceae</taxon>
        <taxon>Streptomyces</taxon>
    </lineage>
</organism>
<sequence length="32" mass="3055">MTPGRRPTRRALVAAAGAAGLTAALGACSDGD</sequence>
<name>A0A372M355_9ACTN</name>
<dbReference type="PROSITE" id="PS51257">
    <property type="entry name" value="PROKAR_LIPOPROTEIN"/>
    <property type="match status" value="1"/>
</dbReference>
<gene>
    <name evidence="1" type="ORF">DY218_17920</name>
</gene>
<dbReference type="InterPro" id="IPR006311">
    <property type="entry name" value="TAT_signal"/>
</dbReference>
<comment type="caution">
    <text evidence="1">The sequence shown here is derived from an EMBL/GenBank/DDBJ whole genome shotgun (WGS) entry which is preliminary data.</text>
</comment>
<dbReference type="Proteomes" id="UP000263094">
    <property type="component" value="Unassembled WGS sequence"/>
</dbReference>
<dbReference type="EMBL" id="QUAK01000096">
    <property type="protein sequence ID" value="RFU85358.1"/>
    <property type="molecule type" value="Genomic_DNA"/>
</dbReference>
<evidence type="ECO:0000313" key="2">
    <source>
        <dbReference type="Proteomes" id="UP000263094"/>
    </source>
</evidence>
<evidence type="ECO:0000313" key="1">
    <source>
        <dbReference type="EMBL" id="RFU85358.1"/>
    </source>
</evidence>
<keyword evidence="2" id="KW-1185">Reference proteome</keyword>
<protein>
    <submittedName>
        <fullName evidence="1">Rieske (2Fe-2S) protein</fullName>
    </submittedName>
</protein>
<proteinExistence type="predicted"/>
<reference evidence="1 2" key="1">
    <citation type="submission" date="2018-08" db="EMBL/GenBank/DDBJ databases">
        <title>Isolation, diversity and antifungal activity of Actinobacteria from wheat.</title>
        <authorList>
            <person name="Han C."/>
        </authorList>
    </citation>
    <scope>NUCLEOTIDE SEQUENCE [LARGE SCALE GENOMIC DNA]</scope>
    <source>
        <strain evidence="1 2">NEAU-YY421</strain>
    </source>
</reference>
<dbReference type="AlphaFoldDB" id="A0A372M355"/>